<dbReference type="Proteomes" id="UP001143307">
    <property type="component" value="Unassembled WGS sequence"/>
</dbReference>
<keyword evidence="3" id="KW-0378">Hydrolase</keyword>
<evidence type="ECO:0000313" key="8">
    <source>
        <dbReference type="EMBL" id="MCX2973771.1"/>
    </source>
</evidence>
<keyword evidence="9" id="KW-1185">Reference proteome</keyword>
<keyword evidence="2" id="KW-0479">Metal-binding</keyword>
<dbReference type="InterPro" id="IPR001405">
    <property type="entry name" value="UPF0758"/>
</dbReference>
<comment type="similarity">
    <text evidence="6">Belongs to the UPF0758 family.</text>
</comment>
<comment type="caution">
    <text evidence="8">The sequence shown here is derived from an EMBL/GenBank/DDBJ whole genome shotgun (WGS) entry which is preliminary data.</text>
</comment>
<dbReference type="InterPro" id="IPR046778">
    <property type="entry name" value="UPF0758_N"/>
</dbReference>
<dbReference type="Pfam" id="PF04002">
    <property type="entry name" value="RadC"/>
    <property type="match status" value="1"/>
</dbReference>
<keyword evidence="5" id="KW-0482">Metalloprotease</keyword>
<dbReference type="CDD" id="cd08071">
    <property type="entry name" value="MPN_DUF2466"/>
    <property type="match status" value="1"/>
</dbReference>
<dbReference type="InterPro" id="IPR020891">
    <property type="entry name" value="UPF0758_CS"/>
</dbReference>
<organism evidence="8 9">
    <name type="scientific">Candidatus Seongchinamella marina</name>
    <dbReference type="NCBI Taxonomy" id="2518990"/>
    <lineage>
        <taxon>Bacteria</taxon>
        <taxon>Pseudomonadati</taxon>
        <taxon>Pseudomonadota</taxon>
        <taxon>Gammaproteobacteria</taxon>
        <taxon>Cellvibrionales</taxon>
        <taxon>Halieaceae</taxon>
        <taxon>Seongchinamella</taxon>
    </lineage>
</organism>
<dbReference type="Pfam" id="PF20582">
    <property type="entry name" value="UPF0758_N"/>
    <property type="match status" value="1"/>
</dbReference>
<dbReference type="NCBIfam" id="NF000642">
    <property type="entry name" value="PRK00024.1"/>
    <property type="match status" value="1"/>
</dbReference>
<protein>
    <submittedName>
        <fullName evidence="8">JAB domain-containing protein</fullName>
    </submittedName>
</protein>
<dbReference type="PANTHER" id="PTHR30471">
    <property type="entry name" value="DNA REPAIR PROTEIN RADC"/>
    <property type="match status" value="1"/>
</dbReference>
<dbReference type="PANTHER" id="PTHR30471:SF3">
    <property type="entry name" value="UPF0758 PROTEIN YEES-RELATED"/>
    <property type="match status" value="1"/>
</dbReference>
<evidence type="ECO:0000256" key="6">
    <source>
        <dbReference type="RuleBase" id="RU003797"/>
    </source>
</evidence>
<dbReference type="InterPro" id="IPR037518">
    <property type="entry name" value="MPN"/>
</dbReference>
<dbReference type="NCBIfam" id="TIGR00608">
    <property type="entry name" value="radc"/>
    <property type="match status" value="1"/>
</dbReference>
<dbReference type="PROSITE" id="PS01302">
    <property type="entry name" value="UPF0758"/>
    <property type="match status" value="1"/>
</dbReference>
<dbReference type="InterPro" id="IPR010994">
    <property type="entry name" value="RuvA_2-like"/>
</dbReference>
<evidence type="ECO:0000256" key="5">
    <source>
        <dbReference type="ARBA" id="ARBA00023049"/>
    </source>
</evidence>
<proteinExistence type="inferred from homology"/>
<evidence type="ECO:0000259" key="7">
    <source>
        <dbReference type="PROSITE" id="PS50249"/>
    </source>
</evidence>
<evidence type="ECO:0000256" key="3">
    <source>
        <dbReference type="ARBA" id="ARBA00022801"/>
    </source>
</evidence>
<keyword evidence="1" id="KW-0645">Protease</keyword>
<evidence type="ECO:0000256" key="1">
    <source>
        <dbReference type="ARBA" id="ARBA00022670"/>
    </source>
</evidence>
<accession>A0ABT3SVY4</accession>
<dbReference type="PROSITE" id="PS50249">
    <property type="entry name" value="MPN"/>
    <property type="match status" value="1"/>
</dbReference>
<dbReference type="RefSeq" id="WP_279252631.1">
    <property type="nucleotide sequence ID" value="NZ_SHNP01000003.1"/>
</dbReference>
<name>A0ABT3SVY4_9GAMM</name>
<dbReference type="Gene3D" id="3.40.140.10">
    <property type="entry name" value="Cytidine Deaminase, domain 2"/>
    <property type="match status" value="1"/>
</dbReference>
<reference evidence="8" key="1">
    <citation type="submission" date="2019-02" db="EMBL/GenBank/DDBJ databases">
        <authorList>
            <person name="Li S.-H."/>
        </authorList>
    </citation>
    <scope>NUCLEOTIDE SEQUENCE</scope>
    <source>
        <strain evidence="8">IMCC8485</strain>
    </source>
</reference>
<evidence type="ECO:0000313" key="9">
    <source>
        <dbReference type="Proteomes" id="UP001143307"/>
    </source>
</evidence>
<sequence length="224" mass="24561">MEDACWEPVEGPRDRLLLRGANSLSDPELLAVLLQTGYRQCNAVVLAKELLQQFGGLTGLMRADANSLLAFQGIGDAKYALLQASVELARRRALQELQGADVLSSPSQTRLFLQHHLGSRVREVFSVIFLDNQHRIMRCEDLFLGTLDGAAVYPREVAVRALQYRASAVIFAHNHPSGVAEPSSADKRITERLVAALGLLDIRVLDHIIVGSGCEFSFAEQGLL</sequence>
<evidence type="ECO:0000256" key="2">
    <source>
        <dbReference type="ARBA" id="ARBA00022723"/>
    </source>
</evidence>
<dbReference type="InterPro" id="IPR025657">
    <property type="entry name" value="RadC_JAB"/>
</dbReference>
<feature type="domain" description="MPN" evidence="7">
    <location>
        <begin position="102"/>
        <end position="224"/>
    </location>
</feature>
<gene>
    <name evidence="8" type="ORF">EYC87_09295</name>
</gene>
<dbReference type="EMBL" id="SHNP01000003">
    <property type="protein sequence ID" value="MCX2973771.1"/>
    <property type="molecule type" value="Genomic_DNA"/>
</dbReference>
<dbReference type="SUPFAM" id="SSF47781">
    <property type="entry name" value="RuvA domain 2-like"/>
    <property type="match status" value="1"/>
</dbReference>
<evidence type="ECO:0000256" key="4">
    <source>
        <dbReference type="ARBA" id="ARBA00022833"/>
    </source>
</evidence>
<keyword evidence="4" id="KW-0862">Zinc</keyword>